<dbReference type="PANTHER" id="PTHR33514:SF13">
    <property type="entry name" value="PROTEIN ABCI12, CHLOROPLASTIC"/>
    <property type="match status" value="1"/>
</dbReference>
<evidence type="ECO:0000256" key="1">
    <source>
        <dbReference type="ARBA" id="ARBA00004651"/>
    </source>
</evidence>
<feature type="transmembrane region" description="Helical" evidence="9">
    <location>
        <begin position="28"/>
        <end position="52"/>
    </location>
</feature>
<organism evidence="10 11">
    <name type="scientific">Lactobacillus colini</name>
    <dbReference type="NCBI Taxonomy" id="1819254"/>
    <lineage>
        <taxon>Bacteria</taxon>
        <taxon>Bacillati</taxon>
        <taxon>Bacillota</taxon>
        <taxon>Bacilli</taxon>
        <taxon>Lactobacillales</taxon>
        <taxon>Lactobacillaceae</taxon>
        <taxon>Lactobacillus</taxon>
    </lineage>
</organism>
<dbReference type="CDD" id="cd16914">
    <property type="entry name" value="EcfT"/>
    <property type="match status" value="1"/>
</dbReference>
<evidence type="ECO:0000256" key="6">
    <source>
        <dbReference type="ARBA" id="ARBA00022692"/>
    </source>
</evidence>
<keyword evidence="7 9" id="KW-1133">Transmembrane helix</keyword>
<dbReference type="RefSeq" id="WP_209685868.1">
    <property type="nucleotide sequence ID" value="NZ_JAGGLU010000002.1"/>
</dbReference>
<evidence type="ECO:0000313" key="10">
    <source>
        <dbReference type="EMBL" id="MBP2057231.1"/>
    </source>
</evidence>
<dbReference type="InterPro" id="IPR003339">
    <property type="entry name" value="ABC/ECF_trnsptr_transmembrane"/>
</dbReference>
<feature type="transmembrane region" description="Helical" evidence="9">
    <location>
        <begin position="113"/>
        <end position="136"/>
    </location>
</feature>
<dbReference type="PANTHER" id="PTHR33514">
    <property type="entry name" value="PROTEIN ABCI12, CHLOROPLASTIC"/>
    <property type="match status" value="1"/>
</dbReference>
<dbReference type="Pfam" id="PF02361">
    <property type="entry name" value="CbiQ"/>
    <property type="match status" value="1"/>
</dbReference>
<keyword evidence="11" id="KW-1185">Reference proteome</keyword>
<comment type="similarity">
    <text evidence="2 9">Belongs to the energy-coupling factor EcfT family.</text>
</comment>
<keyword evidence="5 9" id="KW-1003">Cell membrane</keyword>
<keyword evidence="8 9" id="KW-0472">Membrane</keyword>
<feature type="transmembrane region" description="Helical" evidence="9">
    <location>
        <begin position="246"/>
        <end position="262"/>
    </location>
</feature>
<dbReference type="InterPro" id="IPR024919">
    <property type="entry name" value="EcfT"/>
</dbReference>
<evidence type="ECO:0000256" key="2">
    <source>
        <dbReference type="ARBA" id="ARBA00005660"/>
    </source>
</evidence>
<comment type="subcellular location">
    <subcellularLocation>
        <location evidence="1 9">Cell membrane</location>
        <topology evidence="1 9">Multi-pass membrane protein</topology>
    </subcellularLocation>
</comment>
<evidence type="ECO:0000313" key="11">
    <source>
        <dbReference type="Proteomes" id="UP001519292"/>
    </source>
</evidence>
<accession>A0ABS4MC19</accession>
<evidence type="ECO:0000256" key="7">
    <source>
        <dbReference type="ARBA" id="ARBA00022989"/>
    </source>
</evidence>
<dbReference type="EMBL" id="JAGGLU010000002">
    <property type="protein sequence ID" value="MBP2057231.1"/>
    <property type="molecule type" value="Genomic_DNA"/>
</dbReference>
<evidence type="ECO:0000256" key="9">
    <source>
        <dbReference type="HAMAP-Rule" id="MF_01461"/>
    </source>
</evidence>
<evidence type="ECO:0000256" key="5">
    <source>
        <dbReference type="ARBA" id="ARBA00022475"/>
    </source>
</evidence>
<reference evidence="10 11" key="1">
    <citation type="submission" date="2021-03" db="EMBL/GenBank/DDBJ databases">
        <title>Genomic Encyclopedia of Type Strains, Phase IV (KMG-IV): sequencing the most valuable type-strain genomes for metagenomic binning, comparative biology and taxonomic classification.</title>
        <authorList>
            <person name="Goeker M."/>
        </authorList>
    </citation>
    <scope>NUCLEOTIDE SEQUENCE [LARGE SCALE GENOMIC DNA]</scope>
    <source>
        <strain evidence="10 11">DSM 101872</strain>
    </source>
</reference>
<evidence type="ECO:0000256" key="4">
    <source>
        <dbReference type="ARBA" id="ARBA00022448"/>
    </source>
</evidence>
<protein>
    <recommendedName>
        <fullName evidence="3 9">Energy-coupling factor transporter transmembrane protein EcfT</fullName>
        <shortName evidence="9">ECF transporter T component EcfT</shortName>
    </recommendedName>
</protein>
<dbReference type="Proteomes" id="UP001519292">
    <property type="component" value="Unassembled WGS sequence"/>
</dbReference>
<keyword evidence="6 9" id="KW-0812">Transmembrane</keyword>
<dbReference type="HAMAP" id="MF_01461">
    <property type="entry name" value="EcfT"/>
    <property type="match status" value="1"/>
</dbReference>
<name>A0ABS4MC19_9LACO</name>
<evidence type="ECO:0000256" key="8">
    <source>
        <dbReference type="ARBA" id="ARBA00023136"/>
    </source>
</evidence>
<comment type="subunit">
    <text evidence="9">Forms a stable energy-coupling factor (ECF) transporter complex composed of 2 membrane-embedded substrate-binding proteins (S component), 2 ATP-binding proteins (A component) and 2 transmembrane proteins (T component).</text>
</comment>
<comment type="caution">
    <text evidence="10">The sequence shown here is derived from an EMBL/GenBank/DDBJ whole genome shotgun (WGS) entry which is preliminary data.</text>
</comment>
<gene>
    <name evidence="9" type="primary">ecfT</name>
    <name evidence="10" type="ORF">J2Z60_000395</name>
</gene>
<comment type="function">
    <text evidence="9">Transmembrane (T) component of an energy-coupling factor (ECF) ABC-transporter complex. Unlike classic ABC transporters this ECF transporter provides the energy necessary to transport a number of different substrates.</text>
</comment>
<keyword evidence="4 9" id="KW-0813">Transport</keyword>
<proteinExistence type="inferred from homology"/>
<sequence length="265" mass="30292">MSKIILGRYIPGNTIIYKMDPRGKIMITFLYIIVIFLANNWLTYLILTLFTLGAVATTGLKPKVYWDGIKPLIWLILFTSILQLIFTSGGRIYWQWGILSITEYGIQNSIYIFLRFVMIILISTVLTLTTTSLQIADALAWILNPLKYINVPIEQVSLVMAIALRFVPTLMDETVKIMNAQKARGVDFNSGGLIRRAKNIVPILVPLFINSLTIALDLSIAMESRGYRENAPRTHYRALKWSKYDYINLGYFVVLTLVLLIFRTK</sequence>
<feature type="transmembrane region" description="Helical" evidence="9">
    <location>
        <begin position="72"/>
        <end position="93"/>
    </location>
</feature>
<feature type="transmembrane region" description="Helical" evidence="9">
    <location>
        <begin position="200"/>
        <end position="222"/>
    </location>
</feature>
<evidence type="ECO:0000256" key="3">
    <source>
        <dbReference type="ARBA" id="ARBA00014042"/>
    </source>
</evidence>
<feature type="transmembrane region" description="Helical" evidence="9">
    <location>
        <begin position="148"/>
        <end position="167"/>
    </location>
</feature>